<keyword evidence="3" id="KW-1185">Reference proteome</keyword>
<evidence type="ECO:0000313" key="2">
    <source>
        <dbReference type="EMBL" id="SDZ51095.1"/>
    </source>
</evidence>
<reference evidence="2 3" key="1">
    <citation type="submission" date="2016-10" db="EMBL/GenBank/DDBJ databases">
        <authorList>
            <person name="de Groot N.N."/>
        </authorList>
    </citation>
    <scope>NUCLEOTIDE SEQUENCE [LARGE SCALE GENOMIC DNA]</scope>
    <source>
        <strain evidence="2 3">CGMCC 4.3491</strain>
    </source>
</reference>
<evidence type="ECO:0000313" key="3">
    <source>
        <dbReference type="Proteomes" id="UP000198891"/>
    </source>
</evidence>
<organism evidence="2 3">
    <name type="scientific">Herbiconiux ginsengi</name>
    <dbReference type="NCBI Taxonomy" id="381665"/>
    <lineage>
        <taxon>Bacteria</taxon>
        <taxon>Bacillati</taxon>
        <taxon>Actinomycetota</taxon>
        <taxon>Actinomycetes</taxon>
        <taxon>Micrococcales</taxon>
        <taxon>Microbacteriaceae</taxon>
        <taxon>Herbiconiux</taxon>
    </lineage>
</organism>
<dbReference type="AlphaFoldDB" id="A0A1H3TN74"/>
<feature type="transmembrane region" description="Helical" evidence="1">
    <location>
        <begin position="48"/>
        <end position="68"/>
    </location>
</feature>
<keyword evidence="1" id="KW-0472">Membrane</keyword>
<dbReference type="RefSeq" id="WP_092557738.1">
    <property type="nucleotide sequence ID" value="NZ_FNPZ01000006.1"/>
</dbReference>
<keyword evidence="1" id="KW-1133">Transmembrane helix</keyword>
<dbReference type="Proteomes" id="UP000198891">
    <property type="component" value="Unassembled WGS sequence"/>
</dbReference>
<sequence length="208" mass="23165">MSLRNSSVTAVVRPRDQISSQTRLVVAALTFPILAAMLWFAIPRGTWPRVIIAFLFIAALYAAGAWLLRGVSIRIGRDGLIERGFFRRENRIPAKRIATALIVDVYRGVSTETHRQLFLLDSSGERLLRMRGEFWSNDDIEAVAGAFDVPVRRMADPITASRLRAESPDLVYWFERWPWVGGLCVAGAISLLALLLIALMSPSSLVLA</sequence>
<feature type="transmembrane region" description="Helical" evidence="1">
    <location>
        <begin position="179"/>
        <end position="200"/>
    </location>
</feature>
<feature type="transmembrane region" description="Helical" evidence="1">
    <location>
        <begin position="24"/>
        <end position="42"/>
    </location>
</feature>
<evidence type="ECO:0000256" key="1">
    <source>
        <dbReference type="SAM" id="Phobius"/>
    </source>
</evidence>
<dbReference type="EMBL" id="FNPZ01000006">
    <property type="protein sequence ID" value="SDZ51095.1"/>
    <property type="molecule type" value="Genomic_DNA"/>
</dbReference>
<proteinExistence type="predicted"/>
<gene>
    <name evidence="2" type="ORF">SAMN05216554_4332</name>
</gene>
<protein>
    <recommendedName>
        <fullName evidence="4">PH domain-containing protein</fullName>
    </recommendedName>
</protein>
<keyword evidence="1" id="KW-0812">Transmembrane</keyword>
<accession>A0A1H3TN74</accession>
<dbReference type="OrthoDB" id="5116324at2"/>
<evidence type="ECO:0008006" key="4">
    <source>
        <dbReference type="Google" id="ProtNLM"/>
    </source>
</evidence>
<name>A0A1H3TN74_9MICO</name>